<evidence type="ECO:0000313" key="1">
    <source>
        <dbReference type="EMBL" id="JAH02173.1"/>
    </source>
</evidence>
<reference evidence="1" key="2">
    <citation type="journal article" date="2015" name="Fish Shellfish Immunol.">
        <title>Early steps in the European eel (Anguilla anguilla)-Vibrio vulnificus interaction in the gills: Role of the RtxA13 toxin.</title>
        <authorList>
            <person name="Callol A."/>
            <person name="Pajuelo D."/>
            <person name="Ebbesson L."/>
            <person name="Teles M."/>
            <person name="MacKenzie S."/>
            <person name="Amaro C."/>
        </authorList>
    </citation>
    <scope>NUCLEOTIDE SEQUENCE</scope>
</reference>
<dbReference type="AlphaFoldDB" id="A0A0E9PE83"/>
<protein>
    <submittedName>
        <fullName evidence="1">Uncharacterized protein</fullName>
    </submittedName>
</protein>
<organism evidence="1">
    <name type="scientific">Anguilla anguilla</name>
    <name type="common">European freshwater eel</name>
    <name type="synonym">Muraena anguilla</name>
    <dbReference type="NCBI Taxonomy" id="7936"/>
    <lineage>
        <taxon>Eukaryota</taxon>
        <taxon>Metazoa</taxon>
        <taxon>Chordata</taxon>
        <taxon>Craniata</taxon>
        <taxon>Vertebrata</taxon>
        <taxon>Euteleostomi</taxon>
        <taxon>Actinopterygii</taxon>
        <taxon>Neopterygii</taxon>
        <taxon>Teleostei</taxon>
        <taxon>Anguilliformes</taxon>
        <taxon>Anguillidae</taxon>
        <taxon>Anguilla</taxon>
    </lineage>
</organism>
<accession>A0A0E9PE83</accession>
<sequence length="39" mass="4652">MAMRVRHFDLWSQSFSGNSQNSQKYLPQEFQNVKNPFCT</sequence>
<reference evidence="1" key="1">
    <citation type="submission" date="2014-11" db="EMBL/GenBank/DDBJ databases">
        <authorList>
            <person name="Amaro Gonzalez C."/>
        </authorList>
    </citation>
    <scope>NUCLEOTIDE SEQUENCE</scope>
</reference>
<proteinExistence type="predicted"/>
<dbReference type="EMBL" id="GBXM01106404">
    <property type="protein sequence ID" value="JAH02173.1"/>
    <property type="molecule type" value="Transcribed_RNA"/>
</dbReference>
<name>A0A0E9PE83_ANGAN</name>